<gene>
    <name evidence="2" type="ORF">F9C07_2287752</name>
</gene>
<dbReference type="Proteomes" id="UP000596276">
    <property type="component" value="Chromosome 8"/>
</dbReference>
<name>A0A7G5KJ47_ASPFN</name>
<dbReference type="InterPro" id="IPR010730">
    <property type="entry name" value="HET"/>
</dbReference>
<dbReference type="PANTHER" id="PTHR24148:SF78">
    <property type="entry name" value="HETEROKARYON INCOMPATIBILITY DOMAIN-CONTAINING PROTEIN"/>
    <property type="match status" value="1"/>
</dbReference>
<organism evidence="2 3">
    <name type="scientific">Aspergillus flavus (strain ATCC 200026 / FGSC A1120 / IAM 13836 / NRRL 3357 / JCM 12722 / SRRC 167)</name>
    <dbReference type="NCBI Taxonomy" id="332952"/>
    <lineage>
        <taxon>Eukaryota</taxon>
        <taxon>Fungi</taxon>
        <taxon>Dikarya</taxon>
        <taxon>Ascomycota</taxon>
        <taxon>Pezizomycotina</taxon>
        <taxon>Eurotiomycetes</taxon>
        <taxon>Eurotiomycetidae</taxon>
        <taxon>Eurotiales</taxon>
        <taxon>Aspergillaceae</taxon>
        <taxon>Aspergillus</taxon>
        <taxon>Aspergillus subgen. Circumdati</taxon>
    </lineage>
</organism>
<protein>
    <submittedName>
        <fullName evidence="2">Heterokaryon incompatibility protein-domain-containing protein</fullName>
    </submittedName>
</protein>
<dbReference type="VEuPathDB" id="FungiDB:F9C07_2287752"/>
<evidence type="ECO:0000259" key="1">
    <source>
        <dbReference type="Pfam" id="PF06985"/>
    </source>
</evidence>
<dbReference type="AlphaFoldDB" id="A0A7G5KJ47"/>
<dbReference type="EMBL" id="CP044616">
    <property type="protein sequence ID" value="QRD93252.1"/>
    <property type="molecule type" value="Genomic_DNA"/>
</dbReference>
<accession>A0A7G5KJ47</accession>
<proteinExistence type="predicted"/>
<accession>B8NXN7</accession>
<keyword evidence="3" id="KW-1185">Reference proteome</keyword>
<dbReference type="PANTHER" id="PTHR24148">
    <property type="entry name" value="ANKYRIN REPEAT DOMAIN-CONTAINING PROTEIN 39 HOMOLOG-RELATED"/>
    <property type="match status" value="1"/>
</dbReference>
<reference evidence="3" key="1">
    <citation type="journal article" date="2021" name="G3 (Bethesda)">
        <title>Chromosome assembled and annotated genome sequence of Aspergillus flavus NRRL 3357.</title>
        <authorList>
            <person name="Skerker J.M."/>
            <person name="Pianalto K.M."/>
            <person name="Mondo S.J."/>
            <person name="Yang K."/>
            <person name="Arkin A.P."/>
            <person name="Keller N.P."/>
            <person name="Grigoriev I.V."/>
            <person name="Louise Glass N.L."/>
        </authorList>
    </citation>
    <scope>NUCLEOTIDE SEQUENCE [LARGE SCALE GENOMIC DNA]</scope>
    <source>
        <strain evidence="3">ATCC 200026 / FGSC A1120 / IAM 13836 / NRRL 3357 / JCM 12722 / SRRC 167</strain>
    </source>
</reference>
<evidence type="ECO:0000313" key="2">
    <source>
        <dbReference type="EMBL" id="QRD93252.1"/>
    </source>
</evidence>
<sequence>MPLKRKRTSHTTPPAFTYPTLPQEPYTTRMIRLLPHNDKSAPIQCELLNYDLSNTYAGAHLYQALSYVWGSEAKPESIILNGCTFDITANLHAALSHLRNRQFERILWVDAICINQDEEDQGYEKSKQIPLMRMIYAQAECVIVWLGDAAEEGDKALEEIRCRGEEQYTNSTLNTSENYDACLRLLQRDWFSRIWVLQEVGVARCVYVMCGFISINGHVFCEGLSRLRLPSALLSAIGPVAHLIRGALYRPEYKLNSRGFISIGELIGMYHRHNAAKQHDKVYALLGLSADPITAALEPNYSLPWKEVFKRTINYIFPECSVEAFIETETVLMRSEGWILGVINSVEENASRVGKQKIEVLFSYTALSLGYQYRWETSWESQAFAALIQEGDIICLLKGASNPSIIRLCKDHFAVITPAVTPQQRQHEKSPTVRPEGMTSMRGLFDIPLIWKTPLAKTESKDEPEVLVLLMDTPLVLQGEEQLEAEKRLKHIMLAVVDIALTVLNQEKFKTKMIEKILRQSGTKDSIAKELAEASAAENRWWIRRWRDEDESPTKTLSQNILQHQGNDLPISEETIIAATSGDISHNCIITELFLLYQRVSLPVSEKVVKEVAGSGRYVL</sequence>
<evidence type="ECO:0000313" key="3">
    <source>
        <dbReference type="Proteomes" id="UP000596276"/>
    </source>
</evidence>
<dbReference type="OMA" id="WHEVFRR"/>
<dbReference type="InterPro" id="IPR052895">
    <property type="entry name" value="HetReg/Transcr_Mod"/>
</dbReference>
<dbReference type="VEuPathDB" id="FungiDB:AFLA_013157"/>
<dbReference type="Pfam" id="PF06985">
    <property type="entry name" value="HET"/>
    <property type="match status" value="1"/>
</dbReference>
<feature type="domain" description="Heterokaryon incompatibility" evidence="1">
    <location>
        <begin position="62"/>
        <end position="199"/>
    </location>
</feature>